<evidence type="ECO:0000313" key="7">
    <source>
        <dbReference type="Proteomes" id="UP001497480"/>
    </source>
</evidence>
<evidence type="ECO:0000256" key="3">
    <source>
        <dbReference type="ARBA" id="ARBA00023163"/>
    </source>
</evidence>
<dbReference type="AlphaFoldDB" id="A0AAV1VTP6"/>
<dbReference type="InterPro" id="IPR044636">
    <property type="entry name" value="RADIALIS-like"/>
</dbReference>
<dbReference type="SUPFAM" id="SSF46689">
    <property type="entry name" value="Homeodomain-like"/>
    <property type="match status" value="1"/>
</dbReference>
<evidence type="ECO:0000259" key="5">
    <source>
        <dbReference type="SMART" id="SM00717"/>
    </source>
</evidence>
<keyword evidence="4" id="KW-0539">Nucleus</keyword>
<dbReference type="Proteomes" id="UP001497480">
    <property type="component" value="Unassembled WGS sequence"/>
</dbReference>
<dbReference type="FunFam" id="1.10.10.60:FF:000154">
    <property type="entry name" value="Transcription factor SRM1"/>
    <property type="match status" value="1"/>
</dbReference>
<dbReference type="EMBL" id="CAXHTB010000001">
    <property type="protein sequence ID" value="CAL0300188.1"/>
    <property type="molecule type" value="Genomic_DNA"/>
</dbReference>
<keyword evidence="2" id="KW-0805">Transcription regulation</keyword>
<organism evidence="6 7">
    <name type="scientific">Lupinus luteus</name>
    <name type="common">European yellow lupine</name>
    <dbReference type="NCBI Taxonomy" id="3873"/>
    <lineage>
        <taxon>Eukaryota</taxon>
        <taxon>Viridiplantae</taxon>
        <taxon>Streptophyta</taxon>
        <taxon>Embryophyta</taxon>
        <taxon>Tracheophyta</taxon>
        <taxon>Spermatophyta</taxon>
        <taxon>Magnoliopsida</taxon>
        <taxon>eudicotyledons</taxon>
        <taxon>Gunneridae</taxon>
        <taxon>Pentapetalae</taxon>
        <taxon>rosids</taxon>
        <taxon>fabids</taxon>
        <taxon>Fabales</taxon>
        <taxon>Fabaceae</taxon>
        <taxon>Papilionoideae</taxon>
        <taxon>50 kb inversion clade</taxon>
        <taxon>genistoids sensu lato</taxon>
        <taxon>core genistoids</taxon>
        <taxon>Genisteae</taxon>
        <taxon>Lupinus</taxon>
    </lineage>
</organism>
<dbReference type="GO" id="GO:0003700">
    <property type="term" value="F:DNA-binding transcription factor activity"/>
    <property type="evidence" value="ECO:0007669"/>
    <property type="project" value="InterPro"/>
</dbReference>
<dbReference type="GO" id="GO:0005634">
    <property type="term" value="C:nucleus"/>
    <property type="evidence" value="ECO:0007669"/>
    <property type="project" value="UniProtKB-SubCell"/>
</dbReference>
<evidence type="ECO:0000313" key="6">
    <source>
        <dbReference type="EMBL" id="CAL0300188.1"/>
    </source>
</evidence>
<name>A0AAV1VTP6_LUPLU</name>
<dbReference type="PANTHER" id="PTHR43952:SF45">
    <property type="entry name" value="PROTEIN RADIALIS-LIKE 4"/>
    <property type="match status" value="1"/>
</dbReference>
<evidence type="ECO:0000256" key="2">
    <source>
        <dbReference type="ARBA" id="ARBA00023015"/>
    </source>
</evidence>
<dbReference type="InterPro" id="IPR001005">
    <property type="entry name" value="SANT/Myb"/>
</dbReference>
<gene>
    <name evidence="6" type="ORF">LLUT_LOCUS1248</name>
</gene>
<dbReference type="SMART" id="SM00717">
    <property type="entry name" value="SANT"/>
    <property type="match status" value="1"/>
</dbReference>
<dbReference type="PANTHER" id="PTHR43952">
    <property type="entry name" value="MYB FAMILY TRANSCRIPTION FACTOR-RELATED"/>
    <property type="match status" value="1"/>
</dbReference>
<evidence type="ECO:0000256" key="4">
    <source>
        <dbReference type="ARBA" id="ARBA00023242"/>
    </source>
</evidence>
<feature type="domain" description="Myb-like" evidence="5">
    <location>
        <begin position="12"/>
        <end position="65"/>
    </location>
</feature>
<comment type="subcellular location">
    <subcellularLocation>
        <location evidence="1">Nucleus</location>
    </subcellularLocation>
</comment>
<accession>A0AAV1VTP6</accession>
<protein>
    <recommendedName>
        <fullName evidence="5">Myb-like domain-containing protein</fullName>
    </recommendedName>
</protein>
<dbReference type="InterPro" id="IPR009057">
    <property type="entry name" value="Homeodomain-like_sf"/>
</dbReference>
<dbReference type="Gene3D" id="1.10.10.60">
    <property type="entry name" value="Homeodomain-like"/>
    <property type="match status" value="1"/>
</dbReference>
<comment type="caution">
    <text evidence="6">The sequence shown here is derived from an EMBL/GenBank/DDBJ whole genome shotgun (WGS) entry which is preliminary data.</text>
</comment>
<keyword evidence="7" id="KW-1185">Reference proteome</keyword>
<sequence>MNNEMDDFAKVFSCGWSWKENKLFEQALTEVDENHPERWEVVAAMVGGEKSARDVEKHYVILLKDLELIESGELDHELGEVQPFVLVDHITKSLCLPGK</sequence>
<keyword evidence="3" id="KW-0804">Transcription</keyword>
<reference evidence="6 7" key="1">
    <citation type="submission" date="2024-03" db="EMBL/GenBank/DDBJ databases">
        <authorList>
            <person name="Martinez-Hernandez J."/>
        </authorList>
    </citation>
    <scope>NUCLEOTIDE SEQUENCE [LARGE SCALE GENOMIC DNA]</scope>
</reference>
<evidence type="ECO:0000256" key="1">
    <source>
        <dbReference type="ARBA" id="ARBA00004123"/>
    </source>
</evidence>
<proteinExistence type="predicted"/>